<name>A0A5N0T414_9GAMM</name>
<dbReference type="Gene3D" id="2.40.128.140">
    <property type="entry name" value="Outer membrane protein"/>
    <property type="match status" value="1"/>
</dbReference>
<dbReference type="InterPro" id="IPR037107">
    <property type="entry name" value="Put_OMP_sf"/>
</dbReference>
<protein>
    <submittedName>
        <fullName evidence="1">Lipid A deacylase LpxR family protein</fullName>
    </submittedName>
</protein>
<dbReference type="InterPro" id="IPR018707">
    <property type="entry name" value="LpxR"/>
</dbReference>
<proteinExistence type="predicted"/>
<accession>A0A5N0T414</accession>
<sequence length="404" mass="44414">MDSPLFGAGSIPPADAATTRTLGYGMLSTHPLNRWRRVRRLVALLALVPLLAFAQDDPVADDQADAGLDEFGGGGYLTFYLDNDLFAGEDKDYTNGARLSWISDDKPLFGVLPGREGLEKLAGALPSKDWMARLSGFDPENIENGDIAVNYGFSVTQLMFTPDDPDSPTQPPGQRRYAGWLGVGFSVHAKDESALNSVELIFGTTGPRSLAEKTQDFIHDIRDIPEFQGWDDQIPNEFTFDLAYSQKRRVPLMEPGRKGFSVDGFGEWVARLGTFQTLAGAGGFFRAGFNLPADFSDPRLSATAYSNQYFGSGKPSGSNWSAYAIFGAYAGGVFFDATLDGPLFSDFETGNTRETWIADSFLGFGVRWRMLEFSYAQTWRTKTYEEQVGNPSFGSLALRLRIDT</sequence>
<reference evidence="1 2" key="1">
    <citation type="submission" date="2019-09" db="EMBL/GenBank/DDBJ databases">
        <title>Wenzhouxiangella sp. Genome sequencing and assembly.</title>
        <authorList>
            <person name="Zhang R."/>
        </authorList>
    </citation>
    <scope>NUCLEOTIDE SEQUENCE [LARGE SCALE GENOMIC DNA]</scope>
    <source>
        <strain evidence="1 2">W260</strain>
    </source>
</reference>
<evidence type="ECO:0000313" key="1">
    <source>
        <dbReference type="EMBL" id="KAA9129810.1"/>
    </source>
</evidence>
<dbReference type="EMBL" id="VYXP01000011">
    <property type="protein sequence ID" value="KAA9129810.1"/>
    <property type="molecule type" value="Genomic_DNA"/>
</dbReference>
<evidence type="ECO:0000313" key="2">
    <source>
        <dbReference type="Proteomes" id="UP000325372"/>
    </source>
</evidence>
<dbReference type="Proteomes" id="UP000325372">
    <property type="component" value="Unassembled WGS sequence"/>
</dbReference>
<gene>
    <name evidence="1" type="ORF">F3N42_14250</name>
</gene>
<comment type="caution">
    <text evidence="1">The sequence shown here is derived from an EMBL/GenBank/DDBJ whole genome shotgun (WGS) entry which is preliminary data.</text>
</comment>
<organism evidence="1 2">
    <name type="scientific">Marinihelvus fidelis</name>
    <dbReference type="NCBI Taxonomy" id="2613842"/>
    <lineage>
        <taxon>Bacteria</taxon>
        <taxon>Pseudomonadati</taxon>
        <taxon>Pseudomonadota</taxon>
        <taxon>Gammaproteobacteria</taxon>
        <taxon>Chromatiales</taxon>
        <taxon>Wenzhouxiangellaceae</taxon>
        <taxon>Marinihelvus</taxon>
    </lineage>
</organism>
<dbReference type="AlphaFoldDB" id="A0A5N0T414"/>
<dbReference type="Pfam" id="PF09982">
    <property type="entry name" value="LpxR"/>
    <property type="match status" value="1"/>
</dbReference>
<keyword evidence="2" id="KW-1185">Reference proteome</keyword>